<reference evidence="1" key="1">
    <citation type="journal article" date="2023" name="Microbiol. Spectr.">
        <title>Whole-genome sequencing provides insights into a novel species: Providencia hangzhouensis associated with urinary tract infections.</title>
        <authorList>
            <person name="Dong X."/>
            <person name="Yu Y."/>
            <person name="Liu J."/>
            <person name="Cao D."/>
            <person name="Xiang Y."/>
            <person name="Bi K."/>
            <person name="Yuan X."/>
            <person name="Li S."/>
            <person name="Wu T."/>
            <person name="Zhang Y."/>
        </authorList>
    </citation>
    <scope>NUCLEOTIDE SEQUENCE</scope>
    <source>
        <strain evidence="1">PR-310</strain>
    </source>
</reference>
<gene>
    <name evidence="1" type="ORF">PZ638_10995</name>
</gene>
<accession>A0ABY9Z3X0</accession>
<keyword evidence="2" id="KW-1185">Reference proteome</keyword>
<organism evidence="1 2">
    <name type="scientific">Providencia hangzhouensis</name>
    <dbReference type="NCBI Taxonomy" id="3031799"/>
    <lineage>
        <taxon>Bacteria</taxon>
        <taxon>Pseudomonadati</taxon>
        <taxon>Pseudomonadota</taxon>
        <taxon>Gammaproteobacteria</taxon>
        <taxon>Enterobacterales</taxon>
        <taxon>Morganellaceae</taxon>
        <taxon>Providencia</taxon>
    </lineage>
</organism>
<name>A0ABY9Z3X0_9GAMM</name>
<sequence>MKKAFQRIGSVSNAHVGLDFELKAQLFFEKQGILLEKNHKVMIGVDKIKKYHRFDLGCSEQKILVECKSHRWTTGNNVPSAKLTVWNEAMFYFHSAPTDYRKIMFVLKDKRKKSGETLGQYYVNRFKHLIPNGVELWEYDEVSMSATQVY</sequence>
<evidence type="ECO:0000313" key="1">
    <source>
        <dbReference type="EMBL" id="WNK22493.1"/>
    </source>
</evidence>
<evidence type="ECO:0000313" key="2">
    <source>
        <dbReference type="Proteomes" id="UP001163184"/>
    </source>
</evidence>
<proteinExistence type="predicted"/>
<dbReference type="RefSeq" id="WP_172767205.1">
    <property type="nucleotide sequence ID" value="NZ_CP135052.1"/>
</dbReference>
<dbReference type="EMBL" id="CP135052">
    <property type="protein sequence ID" value="WNK22493.1"/>
    <property type="molecule type" value="Genomic_DNA"/>
</dbReference>
<dbReference type="Proteomes" id="UP001163184">
    <property type="component" value="Chromosome"/>
</dbReference>
<dbReference type="GeneID" id="92274992"/>
<protein>
    <submittedName>
        <fullName evidence="1">Uncharacterized protein</fullName>
    </submittedName>
</protein>